<organism evidence="3 4">
    <name type="scientific">Pedobacter duraquae</name>
    <dbReference type="NCBI Taxonomy" id="425511"/>
    <lineage>
        <taxon>Bacteria</taxon>
        <taxon>Pseudomonadati</taxon>
        <taxon>Bacteroidota</taxon>
        <taxon>Sphingobacteriia</taxon>
        <taxon>Sphingobacteriales</taxon>
        <taxon>Sphingobacteriaceae</taxon>
        <taxon>Pedobacter</taxon>
    </lineage>
</organism>
<accession>A0A4V6PSG1</accession>
<reference evidence="3 4" key="1">
    <citation type="submission" date="2019-03" db="EMBL/GenBank/DDBJ databases">
        <title>Genomic Encyclopedia of Archaeal and Bacterial Type Strains, Phase II (KMG-II): from individual species to whole genera.</title>
        <authorList>
            <person name="Goeker M."/>
        </authorList>
    </citation>
    <scope>NUCLEOTIDE SEQUENCE [LARGE SCALE GENOMIC DNA]</scope>
    <source>
        <strain evidence="3 4">DSM 19034</strain>
    </source>
</reference>
<dbReference type="InterPro" id="IPR013813">
    <property type="entry name" value="Endoribo_LPSP/chorism_mut-like"/>
</dbReference>
<dbReference type="PANTHER" id="PTHR43760:SF1">
    <property type="entry name" value="ENDORIBONUCLEASE L-PSP_CHORISMATE MUTASE-LIKE DOMAIN-CONTAINING PROTEIN"/>
    <property type="match status" value="1"/>
</dbReference>
<dbReference type="SUPFAM" id="SSF55298">
    <property type="entry name" value="YjgF-like"/>
    <property type="match status" value="1"/>
</dbReference>
<dbReference type="AlphaFoldDB" id="A0A4V6PSG1"/>
<evidence type="ECO:0000256" key="1">
    <source>
        <dbReference type="SAM" id="SignalP"/>
    </source>
</evidence>
<dbReference type="RefSeq" id="WP_133552040.1">
    <property type="nucleotide sequence ID" value="NZ_SNWM01000001.1"/>
</dbReference>
<dbReference type="Gene3D" id="3.30.1330.40">
    <property type="entry name" value="RutC-like"/>
    <property type="match status" value="1"/>
</dbReference>
<evidence type="ECO:0000313" key="4">
    <source>
        <dbReference type="Proteomes" id="UP000295499"/>
    </source>
</evidence>
<feature type="signal peptide" evidence="1">
    <location>
        <begin position="1"/>
        <end position="18"/>
    </location>
</feature>
<dbReference type="EMBL" id="SNWM01000001">
    <property type="protein sequence ID" value="TDO24228.1"/>
    <property type="molecule type" value="Genomic_DNA"/>
</dbReference>
<keyword evidence="1" id="KW-0732">Signal</keyword>
<name>A0A4V6PSG1_9SPHI</name>
<feature type="domain" description="Endoribonuclease L-PSP/chorismate mutase-like" evidence="2">
    <location>
        <begin position="30"/>
        <end position="149"/>
    </location>
</feature>
<dbReference type="Pfam" id="PF14588">
    <property type="entry name" value="YjgF_endoribonc"/>
    <property type="match status" value="1"/>
</dbReference>
<feature type="chain" id="PRO_5021029620" evidence="1">
    <location>
        <begin position="19"/>
        <end position="171"/>
    </location>
</feature>
<proteinExistence type="predicted"/>
<dbReference type="InterPro" id="IPR035959">
    <property type="entry name" value="RutC-like_sf"/>
</dbReference>
<evidence type="ECO:0000259" key="2">
    <source>
        <dbReference type="Pfam" id="PF14588"/>
    </source>
</evidence>
<keyword evidence="4" id="KW-1185">Reference proteome</keyword>
<dbReference type="Proteomes" id="UP000295499">
    <property type="component" value="Unassembled WGS sequence"/>
</dbReference>
<gene>
    <name evidence="3" type="ORF">CLV32_0517</name>
</gene>
<dbReference type="CDD" id="cd02199">
    <property type="entry name" value="YjgF_YER057c_UK114_like_1"/>
    <property type="match status" value="1"/>
</dbReference>
<comment type="caution">
    <text evidence="3">The sequence shown here is derived from an EMBL/GenBank/DDBJ whole genome shotgun (WGS) entry which is preliminary data.</text>
</comment>
<evidence type="ECO:0000313" key="3">
    <source>
        <dbReference type="EMBL" id="TDO24228.1"/>
    </source>
</evidence>
<sequence length="171" mass="18414">MKPPLLIFFILIALTASAQRPEAVFTRENMVLPAIPTPIGNYTSVVRVGNLLFLSGRGPMQLDGTYVVGKLVKDLSVQQGYDAAKLCALAQLAVLKAELGELSRIKRIVKVTGFINGVDTFTDQPKVINGFSDMMVAVFGNIGIHTRSAVGVSSLPGGWPVEVEMIVELKE</sequence>
<protein>
    <submittedName>
        <fullName evidence="3">Enamine deaminase RidA (YjgF/YER057c/UK114 family)</fullName>
    </submittedName>
</protein>
<dbReference type="PANTHER" id="PTHR43760">
    <property type="entry name" value="ENDORIBONUCLEASE-RELATED"/>
    <property type="match status" value="1"/>
</dbReference>
<dbReference type="OrthoDB" id="9806350at2"/>